<evidence type="ECO:0000313" key="3">
    <source>
        <dbReference type="Proteomes" id="UP000694255"/>
    </source>
</evidence>
<dbReference type="OrthoDB" id="566238at2759"/>
<reference evidence="2 3" key="1">
    <citation type="journal article" date="2021" name="DNA Res.">
        <title>Genome analysis of Candida subhashii reveals its hybrid nature and dual mitochondrial genome conformations.</title>
        <authorList>
            <person name="Mixao V."/>
            <person name="Hegedusova E."/>
            <person name="Saus E."/>
            <person name="Pryszcz L.P."/>
            <person name="Cillingova A."/>
            <person name="Nosek J."/>
            <person name="Gabaldon T."/>
        </authorList>
    </citation>
    <scope>NUCLEOTIDE SEQUENCE [LARGE SCALE GENOMIC DNA]</scope>
    <source>
        <strain evidence="2 3">CBS 10753</strain>
    </source>
</reference>
<evidence type="ECO:0000313" key="2">
    <source>
        <dbReference type="EMBL" id="KAG7662627.1"/>
    </source>
</evidence>
<accession>A0A8J5ULH2</accession>
<protein>
    <submittedName>
        <fullName evidence="2">RDL2</fullName>
    </submittedName>
</protein>
<organism evidence="2 3">
    <name type="scientific">[Candida] subhashii</name>
    <dbReference type="NCBI Taxonomy" id="561895"/>
    <lineage>
        <taxon>Eukaryota</taxon>
        <taxon>Fungi</taxon>
        <taxon>Dikarya</taxon>
        <taxon>Ascomycota</taxon>
        <taxon>Saccharomycotina</taxon>
        <taxon>Pichiomycetes</taxon>
        <taxon>Debaryomycetaceae</taxon>
        <taxon>Spathaspora</taxon>
    </lineage>
</organism>
<comment type="caution">
    <text evidence="2">The sequence shown here is derived from an EMBL/GenBank/DDBJ whole genome shotgun (WGS) entry which is preliminary data.</text>
</comment>
<dbReference type="PANTHER" id="PTHR44086:SF10">
    <property type="entry name" value="THIOSULFATE SULFURTRANSFERASE_RHODANESE-LIKE DOMAIN-CONTAINING PROTEIN 3"/>
    <property type="match status" value="1"/>
</dbReference>
<dbReference type="EMBL" id="JAGSYN010000166">
    <property type="protein sequence ID" value="KAG7662627.1"/>
    <property type="molecule type" value="Genomic_DNA"/>
</dbReference>
<name>A0A8J5ULH2_9ASCO</name>
<keyword evidence="3" id="KW-1185">Reference proteome</keyword>
<dbReference type="AlphaFoldDB" id="A0A8J5ULH2"/>
<sequence>MFSIRTLRAPILRSSTRLLTRSLQSTSIAPRVFNTSKTTIVNQTAKLNQYRSYSVLTESPAAKLYNYDDVKDVAVHPENYPSSILVDVREPVEFNDGHIPGAINIPFKSSPGALSLSEDDFQENFGFEKPAMDKELIFYCLGGVRSTAAEDLASTFGYKKRGNYVGSYEDWLANENANQKQNA</sequence>
<dbReference type="InterPro" id="IPR001763">
    <property type="entry name" value="Rhodanese-like_dom"/>
</dbReference>
<dbReference type="PROSITE" id="PS50206">
    <property type="entry name" value="RHODANESE_3"/>
    <property type="match status" value="1"/>
</dbReference>
<proteinExistence type="predicted"/>
<dbReference type="Pfam" id="PF00581">
    <property type="entry name" value="Rhodanese"/>
    <property type="match status" value="1"/>
</dbReference>
<gene>
    <name evidence="2" type="ORF">J8A68_003835</name>
</gene>
<dbReference type="CDD" id="cd01519">
    <property type="entry name" value="RHOD_HSP67B2"/>
    <property type="match status" value="1"/>
</dbReference>
<feature type="domain" description="Rhodanese" evidence="1">
    <location>
        <begin position="79"/>
        <end position="180"/>
    </location>
</feature>
<dbReference type="PANTHER" id="PTHR44086">
    <property type="entry name" value="THIOSULFATE SULFURTRANSFERASE RDL2, MITOCHONDRIAL-RELATED"/>
    <property type="match status" value="1"/>
</dbReference>
<dbReference type="Proteomes" id="UP000694255">
    <property type="component" value="Unassembled WGS sequence"/>
</dbReference>
<evidence type="ECO:0000259" key="1">
    <source>
        <dbReference type="PROSITE" id="PS50206"/>
    </source>
</evidence>
<dbReference type="RefSeq" id="XP_049262860.1">
    <property type="nucleotide sequence ID" value="XM_049407732.1"/>
</dbReference>
<dbReference type="PROSITE" id="PS00380">
    <property type="entry name" value="RHODANESE_1"/>
    <property type="match status" value="1"/>
</dbReference>
<dbReference type="GeneID" id="73470635"/>
<dbReference type="InterPro" id="IPR001307">
    <property type="entry name" value="Thiosulphate_STrfase_CS"/>
</dbReference>
<dbReference type="SMART" id="SM00450">
    <property type="entry name" value="RHOD"/>
    <property type="match status" value="1"/>
</dbReference>
<dbReference type="GO" id="GO:0005739">
    <property type="term" value="C:mitochondrion"/>
    <property type="evidence" value="ECO:0007669"/>
    <property type="project" value="TreeGrafter"/>
</dbReference>
<dbReference type="GO" id="GO:0004792">
    <property type="term" value="F:thiosulfate-cyanide sulfurtransferase activity"/>
    <property type="evidence" value="ECO:0007669"/>
    <property type="project" value="InterPro"/>
</dbReference>